<proteinExistence type="predicted"/>
<evidence type="ECO:0000313" key="2">
    <source>
        <dbReference type="EMBL" id="HGZ12485.1"/>
    </source>
</evidence>
<dbReference type="Pfam" id="PF26390">
    <property type="entry name" value="MamS_MamX"/>
    <property type="match status" value="1"/>
</dbReference>
<comment type="caution">
    <text evidence="2">The sequence shown here is derived from an EMBL/GenBank/DDBJ whole genome shotgun (WGS) entry which is preliminary data.</text>
</comment>
<organism evidence="2">
    <name type="scientific">Desulfobacca acetoxidans</name>
    <dbReference type="NCBI Taxonomy" id="60893"/>
    <lineage>
        <taxon>Bacteria</taxon>
        <taxon>Pseudomonadati</taxon>
        <taxon>Thermodesulfobacteriota</taxon>
        <taxon>Desulfobaccia</taxon>
        <taxon>Desulfobaccales</taxon>
        <taxon>Desulfobaccaceae</taxon>
        <taxon>Desulfobacca</taxon>
    </lineage>
</organism>
<dbReference type="AlphaFoldDB" id="A0A7C5EXJ6"/>
<protein>
    <recommendedName>
        <fullName evidence="1">Magnetosome protein MamS/MamX domain-containing protein</fullName>
    </recommendedName>
</protein>
<dbReference type="EMBL" id="DTKJ01000065">
    <property type="protein sequence ID" value="HGZ12485.1"/>
    <property type="molecule type" value="Genomic_DNA"/>
</dbReference>
<feature type="domain" description="Magnetosome protein MamS/MamX" evidence="1">
    <location>
        <begin position="41"/>
        <end position="122"/>
    </location>
</feature>
<name>A0A7C5EXJ6_9BACT</name>
<gene>
    <name evidence="2" type="ORF">ENW48_09760</name>
</gene>
<evidence type="ECO:0000259" key="1">
    <source>
        <dbReference type="Pfam" id="PF26390"/>
    </source>
</evidence>
<sequence>MIRKIVFPLVAIWVLSLTLFSPSEAQTTRRLHYSTLFNPATVVTVSGEVLRVEHTFSGSGADYCVHAHLKTAEGLITAVLAPKGYLEKQGLTIAPKDRVTITGSLILVLNKPLLLAMEVTGDRTMKLREANGRPAWATGDDWHVR</sequence>
<reference evidence="2" key="1">
    <citation type="journal article" date="2020" name="mSystems">
        <title>Genome- and Community-Level Interaction Insights into Carbon Utilization and Element Cycling Functions of Hydrothermarchaeota in Hydrothermal Sediment.</title>
        <authorList>
            <person name="Zhou Z."/>
            <person name="Liu Y."/>
            <person name="Xu W."/>
            <person name="Pan J."/>
            <person name="Luo Z.H."/>
            <person name="Li M."/>
        </authorList>
    </citation>
    <scope>NUCLEOTIDE SEQUENCE [LARGE SCALE GENOMIC DNA]</scope>
    <source>
        <strain evidence="2">SpSt-853</strain>
    </source>
</reference>
<dbReference type="InterPro" id="IPR058837">
    <property type="entry name" value="MamS_MamX_dom"/>
</dbReference>
<accession>A0A7C5EXJ6</accession>